<reference evidence="5 6" key="1">
    <citation type="submission" date="2020-08" db="EMBL/GenBank/DDBJ databases">
        <title>Genome public.</title>
        <authorList>
            <person name="Liu C."/>
            <person name="Sun Q."/>
        </authorList>
    </citation>
    <scope>NUCLEOTIDE SEQUENCE [LARGE SCALE GENOMIC DNA]</scope>
    <source>
        <strain evidence="5 6">NSJ-46</strain>
    </source>
</reference>
<name>A0ABR7N9D0_9FIRM</name>
<dbReference type="InterPro" id="IPR046348">
    <property type="entry name" value="SIS_dom_sf"/>
</dbReference>
<keyword evidence="6" id="KW-1185">Reference proteome</keyword>
<protein>
    <submittedName>
        <fullName evidence="5">MurR/RpiR family transcriptional regulator</fullName>
    </submittedName>
</protein>
<dbReference type="PROSITE" id="PS51071">
    <property type="entry name" value="HTH_RPIR"/>
    <property type="match status" value="1"/>
</dbReference>
<dbReference type="InterPro" id="IPR047640">
    <property type="entry name" value="RpiR-like"/>
</dbReference>
<dbReference type="PANTHER" id="PTHR30514">
    <property type="entry name" value="GLUCOKINASE"/>
    <property type="match status" value="1"/>
</dbReference>
<dbReference type="Pfam" id="PF01380">
    <property type="entry name" value="SIS"/>
    <property type="match status" value="1"/>
</dbReference>
<keyword evidence="3" id="KW-0804">Transcription</keyword>
<evidence type="ECO:0000256" key="2">
    <source>
        <dbReference type="ARBA" id="ARBA00023125"/>
    </source>
</evidence>
<evidence type="ECO:0000259" key="4">
    <source>
        <dbReference type="PROSITE" id="PS51071"/>
    </source>
</evidence>
<dbReference type="Gene3D" id="3.40.50.10490">
    <property type="entry name" value="Glucose-6-phosphate isomerase like protein, domain 1"/>
    <property type="match status" value="1"/>
</dbReference>
<dbReference type="SUPFAM" id="SSF53697">
    <property type="entry name" value="SIS domain"/>
    <property type="match status" value="1"/>
</dbReference>
<organism evidence="5 6">
    <name type="scientific">Jingyaoa shaoxingensis</name>
    <dbReference type="NCBI Taxonomy" id="2763671"/>
    <lineage>
        <taxon>Bacteria</taxon>
        <taxon>Bacillati</taxon>
        <taxon>Bacillota</taxon>
        <taxon>Clostridia</taxon>
        <taxon>Lachnospirales</taxon>
        <taxon>Lachnospiraceae</taxon>
        <taxon>Jingyaoa</taxon>
    </lineage>
</organism>
<dbReference type="Proteomes" id="UP000657421">
    <property type="component" value="Unassembled WGS sequence"/>
</dbReference>
<dbReference type="PANTHER" id="PTHR30514:SF18">
    <property type="entry name" value="RPIR-FAMILY TRANSCRIPTIONAL REGULATOR"/>
    <property type="match status" value="1"/>
</dbReference>
<proteinExistence type="predicted"/>
<dbReference type="InterPro" id="IPR000281">
    <property type="entry name" value="HTH_RpiR"/>
</dbReference>
<sequence length="290" mass="33706">MNKRLLQRFSQYELTKSQIRIADYIGKNQKRVLGMTAKDLGQEVDVSDATIIRFARTVGFEGYTQLQEFIEKELKEHNEKIGKHSLHDRYVMQFERYNETESTSEEMIRLMSSNLENSIRQNQEELYKKISVMILDARKKVVIGLRGGKGPAVQFARLAGLITNNVRALISEGHDDIRYLLELDENDVAIFLSFPRYYTIDEKITTVLAERRVPIILITDSMTNPLTRYAKEVLLVETEHCGFFHSMIGVEGVLEYILILMCWRNPEEFREKLEQRDAVLNDYLISAGKQ</sequence>
<dbReference type="SUPFAM" id="SSF46689">
    <property type="entry name" value="Homeodomain-like"/>
    <property type="match status" value="1"/>
</dbReference>
<dbReference type="Pfam" id="PF01418">
    <property type="entry name" value="HTH_6"/>
    <property type="match status" value="1"/>
</dbReference>
<dbReference type="EMBL" id="JACRSZ010000006">
    <property type="protein sequence ID" value="MBC8572996.1"/>
    <property type="molecule type" value="Genomic_DNA"/>
</dbReference>
<dbReference type="InterPro" id="IPR035472">
    <property type="entry name" value="RpiR-like_SIS"/>
</dbReference>
<dbReference type="InterPro" id="IPR036388">
    <property type="entry name" value="WH-like_DNA-bd_sf"/>
</dbReference>
<dbReference type="RefSeq" id="WP_249308024.1">
    <property type="nucleotide sequence ID" value="NZ_JACRSZ010000006.1"/>
</dbReference>
<accession>A0ABR7N9D0</accession>
<keyword evidence="2" id="KW-0238">DNA-binding</keyword>
<evidence type="ECO:0000313" key="6">
    <source>
        <dbReference type="Proteomes" id="UP000657421"/>
    </source>
</evidence>
<dbReference type="CDD" id="cd05013">
    <property type="entry name" value="SIS_RpiR"/>
    <property type="match status" value="1"/>
</dbReference>
<evidence type="ECO:0000313" key="5">
    <source>
        <dbReference type="EMBL" id="MBC8572996.1"/>
    </source>
</evidence>
<keyword evidence="1" id="KW-0805">Transcription regulation</keyword>
<gene>
    <name evidence="5" type="ORF">H8716_07865</name>
</gene>
<dbReference type="InterPro" id="IPR001347">
    <property type="entry name" value="SIS_dom"/>
</dbReference>
<dbReference type="InterPro" id="IPR009057">
    <property type="entry name" value="Homeodomain-like_sf"/>
</dbReference>
<comment type="caution">
    <text evidence="5">The sequence shown here is derived from an EMBL/GenBank/DDBJ whole genome shotgun (WGS) entry which is preliminary data.</text>
</comment>
<dbReference type="Gene3D" id="1.10.10.10">
    <property type="entry name" value="Winged helix-like DNA-binding domain superfamily/Winged helix DNA-binding domain"/>
    <property type="match status" value="1"/>
</dbReference>
<evidence type="ECO:0000256" key="3">
    <source>
        <dbReference type="ARBA" id="ARBA00023163"/>
    </source>
</evidence>
<evidence type="ECO:0000256" key="1">
    <source>
        <dbReference type="ARBA" id="ARBA00023015"/>
    </source>
</evidence>
<feature type="domain" description="HTH rpiR-type" evidence="4">
    <location>
        <begin position="1"/>
        <end position="77"/>
    </location>
</feature>